<dbReference type="Proteomes" id="UP000032604">
    <property type="component" value="Chromosome"/>
</dbReference>
<dbReference type="CDD" id="cd04645">
    <property type="entry name" value="LbH_gamma_CA_like"/>
    <property type="match status" value="1"/>
</dbReference>
<gene>
    <name evidence="1" type="ORF">VO01_12950</name>
</gene>
<evidence type="ECO:0000313" key="2">
    <source>
        <dbReference type="Proteomes" id="UP000032604"/>
    </source>
</evidence>
<dbReference type="EMBL" id="CP011043">
    <property type="protein sequence ID" value="AJW79909.1"/>
    <property type="molecule type" value="Genomic_DNA"/>
</dbReference>
<dbReference type="SUPFAM" id="SSF51161">
    <property type="entry name" value="Trimeric LpxA-like enzymes"/>
    <property type="match status" value="1"/>
</dbReference>
<dbReference type="GO" id="GO:0016740">
    <property type="term" value="F:transferase activity"/>
    <property type="evidence" value="ECO:0007669"/>
    <property type="project" value="UniProtKB-KW"/>
</dbReference>
<name>A0A0D5CKS6_9MICO</name>
<dbReference type="KEGG" id="cmh:VO01_12950"/>
<dbReference type="AlphaFoldDB" id="A0A0D5CKS6"/>
<dbReference type="OrthoDB" id="9803036at2"/>
<dbReference type="PATRIC" id="fig|33014.5.peg.2667"/>
<organism evidence="1 2">
    <name type="scientific">Clavibacter michiganensis subsp. insidiosus</name>
    <dbReference type="NCBI Taxonomy" id="33014"/>
    <lineage>
        <taxon>Bacteria</taxon>
        <taxon>Bacillati</taxon>
        <taxon>Actinomycetota</taxon>
        <taxon>Actinomycetes</taxon>
        <taxon>Micrococcales</taxon>
        <taxon>Microbacteriaceae</taxon>
        <taxon>Clavibacter</taxon>
    </lineage>
</organism>
<dbReference type="InterPro" id="IPR047324">
    <property type="entry name" value="LbH_gamma_CA-like"/>
</dbReference>
<proteinExistence type="predicted"/>
<dbReference type="HOGENOM" id="CLU_064827_4_0_11"/>
<protein>
    <submittedName>
        <fullName evidence="1">Acetyltransferase</fullName>
    </submittedName>
</protein>
<keyword evidence="1" id="KW-0808">Transferase</keyword>
<accession>A0A0D5CKS6</accession>
<dbReference type="PANTHER" id="PTHR13061:SF29">
    <property type="entry name" value="GAMMA CARBONIC ANHYDRASE-LIKE 1, MITOCHONDRIAL-RELATED"/>
    <property type="match status" value="1"/>
</dbReference>
<dbReference type="RefSeq" id="WP_045529512.1">
    <property type="nucleotide sequence ID" value="NZ_CP011043.1"/>
</dbReference>
<evidence type="ECO:0000313" key="1">
    <source>
        <dbReference type="EMBL" id="AJW79909.1"/>
    </source>
</evidence>
<dbReference type="Gene3D" id="2.160.10.10">
    <property type="entry name" value="Hexapeptide repeat proteins"/>
    <property type="match status" value="1"/>
</dbReference>
<reference evidence="1 2" key="1">
    <citation type="journal article" date="2015" name="Genome Announc.">
        <title>Complete Genome Sequence of Clavibacter michiganensis subsp. insidiosus R1-1 Using PacBio Single-Molecule Real-Time Technology.</title>
        <authorList>
            <person name="Lu Y."/>
            <person name="Samac D.A."/>
            <person name="Glazebrook J."/>
            <person name="Ishimaru C.A."/>
        </authorList>
    </citation>
    <scope>NUCLEOTIDE SEQUENCE [LARGE SCALE GENOMIC DNA]</scope>
    <source>
        <strain evidence="1 2">R1-1</strain>
    </source>
</reference>
<dbReference type="InterPro" id="IPR050484">
    <property type="entry name" value="Transf_Hexapept/Carb_Anhydrase"/>
</dbReference>
<dbReference type="InterPro" id="IPR011004">
    <property type="entry name" value="Trimer_LpxA-like_sf"/>
</dbReference>
<sequence>MTVDPQATVRALPGSPAPDIAPDALVAAGARVVGRVTLGAGSSVWFNAVLRAEAADIAIGARSNLQDNVSCHVDAGFPLTVGTGVSVGHNAVLHGCTIEDDCIVGMSATVMNGAVVGRESLLAGGTVVLEGQTIPPRSLVAGVPGKVRRELTDEEVAGLRANADHYVENARLHAGAIPTPAVLLGAERTTVTDRGREEGTA</sequence>
<dbReference type="PANTHER" id="PTHR13061">
    <property type="entry name" value="DYNACTIN SUBUNIT P25"/>
    <property type="match status" value="1"/>
</dbReference>